<reference evidence="2 3" key="1">
    <citation type="submission" date="2014-01" db="EMBL/GenBank/DDBJ databases">
        <title>Sulfitobacter donghicola JCM 14565 Genome Sequencing.</title>
        <authorList>
            <person name="Lai Q."/>
            <person name="Hong Z."/>
        </authorList>
    </citation>
    <scope>NUCLEOTIDE SEQUENCE [LARGE SCALE GENOMIC DNA]</scope>
    <source>
        <strain evidence="2 3">JCM 14565</strain>
    </source>
</reference>
<dbReference type="EMBL" id="JAMC01000030">
    <property type="protein sequence ID" value="KEJ87719.1"/>
    <property type="molecule type" value="Genomic_DNA"/>
</dbReference>
<dbReference type="GO" id="GO:0016758">
    <property type="term" value="F:hexosyltransferase activity"/>
    <property type="evidence" value="ECO:0007669"/>
    <property type="project" value="UniProtKB-ARBA"/>
</dbReference>
<name>A0A073IDA2_9RHOB</name>
<dbReference type="OrthoDB" id="9802649at2"/>
<feature type="non-terminal residue" evidence="2">
    <location>
        <position position="254"/>
    </location>
</feature>
<dbReference type="PANTHER" id="PTHR22916">
    <property type="entry name" value="GLYCOSYLTRANSFERASE"/>
    <property type="match status" value="1"/>
</dbReference>
<dbReference type="eggNOG" id="COG0463">
    <property type="taxonomic scope" value="Bacteria"/>
</dbReference>
<feature type="domain" description="Glycosyltransferase 2-like" evidence="1">
    <location>
        <begin position="8"/>
        <end position="125"/>
    </location>
</feature>
<dbReference type="SUPFAM" id="SSF53448">
    <property type="entry name" value="Nucleotide-diphospho-sugar transferases"/>
    <property type="match status" value="1"/>
</dbReference>
<protein>
    <recommendedName>
        <fullName evidence="1">Glycosyltransferase 2-like domain-containing protein</fullName>
    </recommendedName>
</protein>
<dbReference type="PANTHER" id="PTHR22916:SF3">
    <property type="entry name" value="UDP-GLCNAC:BETAGAL BETA-1,3-N-ACETYLGLUCOSAMINYLTRANSFERASE-LIKE PROTEIN 1"/>
    <property type="match status" value="1"/>
</dbReference>
<dbReference type="STRING" id="1300350.Z948_40"/>
<comment type="caution">
    <text evidence="2">The sequence shown here is derived from an EMBL/GenBank/DDBJ whole genome shotgun (WGS) entry which is preliminary data.</text>
</comment>
<evidence type="ECO:0000313" key="2">
    <source>
        <dbReference type="EMBL" id="KEJ87719.1"/>
    </source>
</evidence>
<dbReference type="Gene3D" id="3.90.550.10">
    <property type="entry name" value="Spore Coat Polysaccharide Biosynthesis Protein SpsA, Chain A"/>
    <property type="match status" value="1"/>
</dbReference>
<dbReference type="Pfam" id="PF00535">
    <property type="entry name" value="Glycos_transf_2"/>
    <property type="match status" value="1"/>
</dbReference>
<keyword evidence="3" id="KW-1185">Reference proteome</keyword>
<organism evidence="2 3">
    <name type="scientific">Sulfitobacter donghicola DSW-25 = KCTC 12864 = JCM 14565</name>
    <dbReference type="NCBI Taxonomy" id="1300350"/>
    <lineage>
        <taxon>Bacteria</taxon>
        <taxon>Pseudomonadati</taxon>
        <taxon>Pseudomonadota</taxon>
        <taxon>Alphaproteobacteria</taxon>
        <taxon>Rhodobacterales</taxon>
        <taxon>Roseobacteraceae</taxon>
        <taxon>Sulfitobacter</taxon>
    </lineage>
</organism>
<proteinExistence type="predicted"/>
<sequence length="254" mass="27693">MPAPAVAILLATYNGAVNLAEQLESFARQTYSPALILVSDDGSTDATHTILRDFSAAHPALPFTMLKGPQQGAAANFLSLLARCPSDIDMACFSDQDDVWLETKISRAVAALTDHGDSGTAPLLYCARTWECDMDLSNRRLSRLPRKPPGFCNALVQNIAAGNTIMLNRAALGMAREAATYTNEVAMHDWWIYQLMTGAGAQTIFDPEPVLLYRQHVGNLVGANRGGLATLRRLRHLFTGTFRTWNDVNIAALE</sequence>
<dbReference type="AlphaFoldDB" id="A0A073IDA2"/>
<accession>A0A073IDA2</accession>
<evidence type="ECO:0000259" key="1">
    <source>
        <dbReference type="Pfam" id="PF00535"/>
    </source>
</evidence>
<dbReference type="RefSeq" id="WP_037952774.1">
    <property type="nucleotide sequence ID" value="NZ_JAMC01000030.1"/>
</dbReference>
<gene>
    <name evidence="2" type="ORF">DSW25_08900</name>
</gene>
<dbReference type="Proteomes" id="UP000027734">
    <property type="component" value="Unassembled WGS sequence"/>
</dbReference>
<dbReference type="CDD" id="cd04196">
    <property type="entry name" value="GT_2_like_d"/>
    <property type="match status" value="1"/>
</dbReference>
<dbReference type="InterPro" id="IPR001173">
    <property type="entry name" value="Glyco_trans_2-like"/>
</dbReference>
<evidence type="ECO:0000313" key="3">
    <source>
        <dbReference type="Proteomes" id="UP000027734"/>
    </source>
</evidence>
<dbReference type="InterPro" id="IPR029044">
    <property type="entry name" value="Nucleotide-diphossugar_trans"/>
</dbReference>